<dbReference type="AlphaFoldDB" id="A0A9D3UA60"/>
<feature type="compositionally biased region" description="Polar residues" evidence="1">
    <location>
        <begin position="164"/>
        <end position="174"/>
    </location>
</feature>
<sequence length="174" mass="20736">MHNLHIYNGVNIKNRTSTETKIESYHTSYINKELRSKVKQNTKIKTRKHLSFYISKQLRRANTKIITVMATWKLSGLLETAERASFSLQKVYTAKRRNFFYHAFKEHLLKGTRKSLNAVMWTCKWFKNTSRTRISSGGGGEKMRRRREEAKNFLLKRRRDESKSFQTQERNTKL</sequence>
<reference evidence="2 3" key="1">
    <citation type="journal article" date="2021" name="Plant Biotechnol. J.">
        <title>Multi-omics assisted identification of the key and species-specific regulatory components of drought-tolerant mechanisms in Gossypium stocksii.</title>
        <authorList>
            <person name="Yu D."/>
            <person name="Ke L."/>
            <person name="Zhang D."/>
            <person name="Wu Y."/>
            <person name="Sun Y."/>
            <person name="Mei J."/>
            <person name="Sun J."/>
            <person name="Sun Y."/>
        </authorList>
    </citation>
    <scope>NUCLEOTIDE SEQUENCE [LARGE SCALE GENOMIC DNA]</scope>
    <source>
        <strain evidence="3">cv. E1</strain>
        <tissue evidence="2">Leaf</tissue>
    </source>
</reference>
<proteinExistence type="predicted"/>
<dbReference type="Proteomes" id="UP000828251">
    <property type="component" value="Unassembled WGS sequence"/>
</dbReference>
<evidence type="ECO:0000313" key="2">
    <source>
        <dbReference type="EMBL" id="KAH1032846.1"/>
    </source>
</evidence>
<name>A0A9D3UA60_9ROSI</name>
<accession>A0A9D3UA60</accession>
<feature type="region of interest" description="Disordered" evidence="1">
    <location>
        <begin position="133"/>
        <end position="174"/>
    </location>
</feature>
<evidence type="ECO:0000256" key="1">
    <source>
        <dbReference type="SAM" id="MobiDB-lite"/>
    </source>
</evidence>
<dbReference type="EMBL" id="JAIQCV010000013">
    <property type="protein sequence ID" value="KAH1032846.1"/>
    <property type="molecule type" value="Genomic_DNA"/>
</dbReference>
<keyword evidence="3" id="KW-1185">Reference proteome</keyword>
<protein>
    <submittedName>
        <fullName evidence="2">Uncharacterized protein</fullName>
    </submittedName>
</protein>
<comment type="caution">
    <text evidence="2">The sequence shown here is derived from an EMBL/GenBank/DDBJ whole genome shotgun (WGS) entry which is preliminary data.</text>
</comment>
<gene>
    <name evidence="2" type="ORF">J1N35_045020</name>
</gene>
<organism evidence="2 3">
    <name type="scientific">Gossypium stocksii</name>
    <dbReference type="NCBI Taxonomy" id="47602"/>
    <lineage>
        <taxon>Eukaryota</taxon>
        <taxon>Viridiplantae</taxon>
        <taxon>Streptophyta</taxon>
        <taxon>Embryophyta</taxon>
        <taxon>Tracheophyta</taxon>
        <taxon>Spermatophyta</taxon>
        <taxon>Magnoliopsida</taxon>
        <taxon>eudicotyledons</taxon>
        <taxon>Gunneridae</taxon>
        <taxon>Pentapetalae</taxon>
        <taxon>rosids</taxon>
        <taxon>malvids</taxon>
        <taxon>Malvales</taxon>
        <taxon>Malvaceae</taxon>
        <taxon>Malvoideae</taxon>
        <taxon>Gossypium</taxon>
    </lineage>
</organism>
<evidence type="ECO:0000313" key="3">
    <source>
        <dbReference type="Proteomes" id="UP000828251"/>
    </source>
</evidence>